<gene>
    <name evidence="2" type="ORF">Adt_20607</name>
</gene>
<keyword evidence="3" id="KW-1185">Reference proteome</keyword>
<sequence length="100" mass="11331">MVTENNVTSIDISTEAFKDDQFILTSQAQQVFYIEDPSHGPNWSVVQVVPHRRTWDMMGSNITEINLFHNLNSSGLSLIVDLGNIENISLHWDDGEVDEI</sequence>
<name>A0ABD1SX48_9LAMI</name>
<dbReference type="InterPro" id="IPR025312">
    <property type="entry name" value="DUF4216"/>
</dbReference>
<evidence type="ECO:0000313" key="3">
    <source>
        <dbReference type="Proteomes" id="UP001604336"/>
    </source>
</evidence>
<evidence type="ECO:0000313" key="2">
    <source>
        <dbReference type="EMBL" id="KAL2504986.1"/>
    </source>
</evidence>
<organism evidence="2 3">
    <name type="scientific">Abeliophyllum distichum</name>
    <dbReference type="NCBI Taxonomy" id="126358"/>
    <lineage>
        <taxon>Eukaryota</taxon>
        <taxon>Viridiplantae</taxon>
        <taxon>Streptophyta</taxon>
        <taxon>Embryophyta</taxon>
        <taxon>Tracheophyta</taxon>
        <taxon>Spermatophyta</taxon>
        <taxon>Magnoliopsida</taxon>
        <taxon>eudicotyledons</taxon>
        <taxon>Gunneridae</taxon>
        <taxon>Pentapetalae</taxon>
        <taxon>asterids</taxon>
        <taxon>lamiids</taxon>
        <taxon>Lamiales</taxon>
        <taxon>Oleaceae</taxon>
        <taxon>Forsythieae</taxon>
        <taxon>Abeliophyllum</taxon>
    </lineage>
</organism>
<reference evidence="3" key="1">
    <citation type="submission" date="2024-07" db="EMBL/GenBank/DDBJ databases">
        <title>Two chromosome-level genome assemblies of Korean endemic species Abeliophyllum distichum and Forsythia ovata (Oleaceae).</title>
        <authorList>
            <person name="Jang H."/>
        </authorList>
    </citation>
    <scope>NUCLEOTIDE SEQUENCE [LARGE SCALE GENOMIC DNA]</scope>
</reference>
<protein>
    <submittedName>
        <fullName evidence="2">DUF4216 domain-containing protein</fullName>
    </submittedName>
</protein>
<dbReference type="AlphaFoldDB" id="A0ABD1SX48"/>
<dbReference type="Pfam" id="PF13952">
    <property type="entry name" value="DUF4216"/>
    <property type="match status" value="1"/>
</dbReference>
<dbReference type="Proteomes" id="UP001604336">
    <property type="component" value="Unassembled WGS sequence"/>
</dbReference>
<proteinExistence type="predicted"/>
<comment type="caution">
    <text evidence="2">The sequence shown here is derived from an EMBL/GenBank/DDBJ whole genome shotgun (WGS) entry which is preliminary data.</text>
</comment>
<dbReference type="EMBL" id="JBFOLK010000006">
    <property type="protein sequence ID" value="KAL2504986.1"/>
    <property type="molecule type" value="Genomic_DNA"/>
</dbReference>
<feature type="domain" description="DUF4216" evidence="1">
    <location>
        <begin position="5"/>
        <end position="46"/>
    </location>
</feature>
<evidence type="ECO:0000259" key="1">
    <source>
        <dbReference type="Pfam" id="PF13952"/>
    </source>
</evidence>
<accession>A0ABD1SX48</accession>